<feature type="region of interest" description="Disordered" evidence="1">
    <location>
        <begin position="910"/>
        <end position="946"/>
    </location>
</feature>
<dbReference type="EMBL" id="JADNRY010000074">
    <property type="protein sequence ID" value="KAF9067374.1"/>
    <property type="molecule type" value="Genomic_DNA"/>
</dbReference>
<dbReference type="Pfam" id="PF18758">
    <property type="entry name" value="KDZ"/>
    <property type="match status" value="1"/>
</dbReference>
<evidence type="ECO:0000313" key="3">
    <source>
        <dbReference type="Proteomes" id="UP000772434"/>
    </source>
</evidence>
<reference evidence="2" key="1">
    <citation type="submission" date="2020-11" db="EMBL/GenBank/DDBJ databases">
        <authorList>
            <consortium name="DOE Joint Genome Institute"/>
            <person name="Ahrendt S."/>
            <person name="Riley R."/>
            <person name="Andreopoulos W."/>
            <person name="Labutti K."/>
            <person name="Pangilinan J."/>
            <person name="Ruiz-Duenas F.J."/>
            <person name="Barrasa J.M."/>
            <person name="Sanchez-Garcia M."/>
            <person name="Camarero S."/>
            <person name="Miyauchi S."/>
            <person name="Serrano A."/>
            <person name="Linde D."/>
            <person name="Babiker R."/>
            <person name="Drula E."/>
            <person name="Ayuso-Fernandez I."/>
            <person name="Pacheco R."/>
            <person name="Padilla G."/>
            <person name="Ferreira P."/>
            <person name="Barriuso J."/>
            <person name="Kellner H."/>
            <person name="Castanera R."/>
            <person name="Alfaro M."/>
            <person name="Ramirez L."/>
            <person name="Pisabarro A.G."/>
            <person name="Kuo A."/>
            <person name="Tritt A."/>
            <person name="Lipzen A."/>
            <person name="He G."/>
            <person name="Yan M."/>
            <person name="Ng V."/>
            <person name="Cullen D."/>
            <person name="Martin F."/>
            <person name="Rosso M.-N."/>
            <person name="Henrissat B."/>
            <person name="Hibbett D."/>
            <person name="Martinez A.T."/>
            <person name="Grigoriev I.V."/>
        </authorList>
    </citation>
    <scope>NUCLEOTIDE SEQUENCE</scope>
    <source>
        <strain evidence="2">AH 40177</strain>
    </source>
</reference>
<dbReference type="PANTHER" id="PTHR33096">
    <property type="entry name" value="CXC2 DOMAIN-CONTAINING PROTEIN"/>
    <property type="match status" value="1"/>
</dbReference>
<sequence length="962" mass="111316">MSNTRRVNAAVRVRKNRNLRGPAHGLRGDADTQRKSSTRRGATQSLRLSQVNRERKKGAAADARRLILQTPDIFEQQDYHLPVDEHHDYNMQNYQDGPDLAEWDDDPDWVALGDNGEPEDDVTKAMKEMRHSYRDFCTRRDRTQTSNEHWAPQLDGMVRAYMDFCLREKSGGQEEEEAGAASIMMEVIDIFGTEFKHIPSSHDKWQSESLVRSGIIPTAPLVHNKGVTIRTVNLYHKLFVRCPRLGVQSFAKSLCDLEEMAFRPYLSTELYAAFDVYLSILREVQKRTKLSLGHSGREWRLLNACPSCQYRLKEDDKQDVRMLMAMDGNDSLKRVERKEDVLQEREDAGEDLPEALKERIDRRTAGEEFFVSRAETSKWDEGNWGSLQLPQGDDVSPTDTFWGDSGCEEKWQNMDEKKTAKESSKFFENGWFVLLCRHMVMMLACDMVKSGELYQYPLALLAIYLSAEKEERERNREGPPEGKLGNAYDIHCKFSKHLRRSPLKALAEWSRYLPVIGTMHGYAHKRQCQLLFLMLYILGVGIEDGEQAISEFVYYQDLQTYSNISKFIYGNYKQALSITRRTNALRHSMLKAGITSPKVFFEWLAEEGEYLQSLSRTPPKETLECEYYLKLEALQACQDRLHKARKAWLSFAPGIRDQTNTLETKRRNEEENERKLLADVHCLEEVLEVRERWLEGSEKWEEAKKAAKETTYRKALDKLEGLLVARVFEMSRLNVAGTGYKLRKHIANAMKIRSKSISAAIIAYNDAATSLTPPRPTLKCEEALEFIYLSEFDILRNAREDVRERPWATPGNRLIMTEFFKLIRAEEEIGWLHLEIQRLITHMFDEEELILDKAEAVELEDPGLALQLRSYWNERGKFNELHRRRLFAIKKLPGFQPENLRYFRRGTHVSQEDASMSSERSDRTAGVEAEPDEPWAEDEDGGEDDDEILGLVDTVMNLTVDD</sequence>
<dbReference type="PANTHER" id="PTHR33096:SF1">
    <property type="entry name" value="CXC1-LIKE CYSTEINE CLUSTER ASSOCIATED WITH KDZ TRANSPOSASES DOMAIN-CONTAINING PROTEIN"/>
    <property type="match status" value="1"/>
</dbReference>
<keyword evidence="3" id="KW-1185">Reference proteome</keyword>
<feature type="compositionally biased region" description="Acidic residues" evidence="1">
    <location>
        <begin position="929"/>
        <end position="946"/>
    </location>
</feature>
<organism evidence="2 3">
    <name type="scientific">Rhodocollybia butyracea</name>
    <dbReference type="NCBI Taxonomy" id="206335"/>
    <lineage>
        <taxon>Eukaryota</taxon>
        <taxon>Fungi</taxon>
        <taxon>Dikarya</taxon>
        <taxon>Basidiomycota</taxon>
        <taxon>Agaricomycotina</taxon>
        <taxon>Agaricomycetes</taxon>
        <taxon>Agaricomycetidae</taxon>
        <taxon>Agaricales</taxon>
        <taxon>Marasmiineae</taxon>
        <taxon>Omphalotaceae</taxon>
        <taxon>Rhodocollybia</taxon>
    </lineage>
</organism>
<protein>
    <recommendedName>
        <fullName evidence="4">CxC1-like cysteine cluster associated with KDZ transposases domain-containing protein</fullName>
    </recommendedName>
</protein>
<evidence type="ECO:0000256" key="1">
    <source>
        <dbReference type="SAM" id="MobiDB-lite"/>
    </source>
</evidence>
<gene>
    <name evidence="2" type="ORF">BDP27DRAFT_1422932</name>
</gene>
<dbReference type="AlphaFoldDB" id="A0A9P5PQ66"/>
<proteinExistence type="predicted"/>
<evidence type="ECO:0000313" key="2">
    <source>
        <dbReference type="EMBL" id="KAF9067374.1"/>
    </source>
</evidence>
<name>A0A9P5PQ66_9AGAR</name>
<accession>A0A9P5PQ66</accession>
<dbReference type="OrthoDB" id="3251205at2759"/>
<comment type="caution">
    <text evidence="2">The sequence shown here is derived from an EMBL/GenBank/DDBJ whole genome shotgun (WGS) entry which is preliminary data.</text>
</comment>
<dbReference type="InterPro" id="IPR040521">
    <property type="entry name" value="KDZ"/>
</dbReference>
<evidence type="ECO:0008006" key="4">
    <source>
        <dbReference type="Google" id="ProtNLM"/>
    </source>
</evidence>
<dbReference type="Proteomes" id="UP000772434">
    <property type="component" value="Unassembled WGS sequence"/>
</dbReference>
<feature type="region of interest" description="Disordered" evidence="1">
    <location>
        <begin position="15"/>
        <end position="44"/>
    </location>
</feature>